<evidence type="ECO:0000313" key="2">
    <source>
        <dbReference type="RefSeq" id="XP_075102944.1"/>
    </source>
</evidence>
<gene>
    <name evidence="2" type="primary">LOC107804657</name>
</gene>
<name>A0AC58U0D4_TOBAC</name>
<reference evidence="1" key="1">
    <citation type="journal article" date="2014" name="Nat. Commun.">
        <title>The tobacco genome sequence and its comparison with those of tomato and potato.</title>
        <authorList>
            <person name="Sierro N."/>
            <person name="Battey J.N."/>
            <person name="Ouadi S."/>
            <person name="Bakaher N."/>
            <person name="Bovet L."/>
            <person name="Willig A."/>
            <person name="Goepfert S."/>
            <person name="Peitsch M.C."/>
            <person name="Ivanov N.V."/>
        </authorList>
    </citation>
    <scope>NUCLEOTIDE SEQUENCE [LARGE SCALE GENOMIC DNA]</scope>
</reference>
<reference evidence="2" key="2">
    <citation type="submission" date="2025-08" db="UniProtKB">
        <authorList>
            <consortium name="RefSeq"/>
        </authorList>
    </citation>
    <scope>IDENTIFICATION</scope>
    <source>
        <tissue evidence="2">Leaf</tissue>
    </source>
</reference>
<keyword evidence="1" id="KW-1185">Reference proteome</keyword>
<dbReference type="Proteomes" id="UP000790787">
    <property type="component" value="Chromosome 3"/>
</dbReference>
<evidence type="ECO:0000313" key="1">
    <source>
        <dbReference type="Proteomes" id="UP000790787"/>
    </source>
</evidence>
<accession>A0AC58U0D4</accession>
<proteinExistence type="predicted"/>
<protein>
    <submittedName>
        <fullName evidence="2">Uncharacterized protein LOC107804657</fullName>
    </submittedName>
</protein>
<sequence length="256" mass="29613">MEKFRPYLIGAKVIVHTDHAELRYLMTKKDSNAQLMRWVLLLQDFDLKIVDRKGCENQVTDHLSRLEEEGRLCDGLKINDSFPDEKLLSKSVNIIPWFTNVVNFIVTGIVSCELYSNQRKKVKWDILDYYWNEPYLFKICNDDVILRWVPEEEKMSIVDACHSSPMVVIMVGRGQLQSSCGNTYILVAIDYVSKWVEAVALPNNESQSVLAFLKKNIFTRFGTPREIISNGESHFCNKAFDTFLAKTDWSKKLDDA</sequence>
<organism evidence="1 2">
    <name type="scientific">Nicotiana tabacum</name>
    <name type="common">Common tobacco</name>
    <dbReference type="NCBI Taxonomy" id="4097"/>
    <lineage>
        <taxon>Eukaryota</taxon>
        <taxon>Viridiplantae</taxon>
        <taxon>Streptophyta</taxon>
        <taxon>Embryophyta</taxon>
        <taxon>Tracheophyta</taxon>
        <taxon>Spermatophyta</taxon>
        <taxon>Magnoliopsida</taxon>
        <taxon>eudicotyledons</taxon>
        <taxon>Gunneridae</taxon>
        <taxon>Pentapetalae</taxon>
        <taxon>asterids</taxon>
        <taxon>lamiids</taxon>
        <taxon>Solanales</taxon>
        <taxon>Solanaceae</taxon>
        <taxon>Nicotianoideae</taxon>
        <taxon>Nicotianeae</taxon>
        <taxon>Nicotiana</taxon>
    </lineage>
</organism>
<dbReference type="RefSeq" id="XP_075102944.1">
    <property type="nucleotide sequence ID" value="XM_075246843.1"/>
</dbReference>